<protein>
    <submittedName>
        <fullName evidence="4">Kazal-like domain-containing protein</fullName>
    </submittedName>
</protein>
<dbReference type="Proteomes" id="UP000036681">
    <property type="component" value="Unplaced"/>
</dbReference>
<organism evidence="3 4">
    <name type="scientific">Ascaris lumbricoides</name>
    <name type="common">Giant roundworm</name>
    <dbReference type="NCBI Taxonomy" id="6252"/>
    <lineage>
        <taxon>Eukaryota</taxon>
        <taxon>Metazoa</taxon>
        <taxon>Ecdysozoa</taxon>
        <taxon>Nematoda</taxon>
        <taxon>Chromadorea</taxon>
        <taxon>Rhabditida</taxon>
        <taxon>Spirurina</taxon>
        <taxon>Ascaridomorpha</taxon>
        <taxon>Ascaridoidea</taxon>
        <taxon>Ascarididae</taxon>
        <taxon>Ascaris</taxon>
    </lineage>
</organism>
<evidence type="ECO:0000256" key="1">
    <source>
        <dbReference type="SAM" id="SignalP"/>
    </source>
</evidence>
<dbReference type="Gene3D" id="3.30.60.30">
    <property type="match status" value="1"/>
</dbReference>
<evidence type="ECO:0000313" key="4">
    <source>
        <dbReference type="WBParaSite" id="ALUE_0000624301-mRNA-1"/>
    </source>
</evidence>
<feature type="domain" description="Kazal-like" evidence="2">
    <location>
        <begin position="23"/>
        <end position="70"/>
    </location>
</feature>
<dbReference type="CDD" id="cd00104">
    <property type="entry name" value="KAZAL_FS"/>
    <property type="match status" value="1"/>
</dbReference>
<dbReference type="PROSITE" id="PS00282">
    <property type="entry name" value="KAZAL_1"/>
    <property type="match status" value="1"/>
</dbReference>
<accession>A0A0M3HU26</accession>
<dbReference type="PROSITE" id="PS51465">
    <property type="entry name" value="KAZAL_2"/>
    <property type="match status" value="1"/>
</dbReference>
<dbReference type="InterPro" id="IPR002350">
    <property type="entry name" value="Kazal_dom"/>
</dbReference>
<keyword evidence="3" id="KW-1185">Reference proteome</keyword>
<dbReference type="AlphaFoldDB" id="A0A0M3HU26"/>
<dbReference type="SMART" id="SM00280">
    <property type="entry name" value="KAZAL"/>
    <property type="match status" value="1"/>
</dbReference>
<feature type="signal peptide" evidence="1">
    <location>
        <begin position="1"/>
        <end position="20"/>
    </location>
</feature>
<proteinExistence type="predicted"/>
<reference evidence="4" key="1">
    <citation type="submission" date="2017-02" db="UniProtKB">
        <authorList>
            <consortium name="WormBaseParasite"/>
        </authorList>
    </citation>
    <scope>IDENTIFICATION</scope>
</reference>
<dbReference type="InterPro" id="IPR036058">
    <property type="entry name" value="Kazal_dom_sf"/>
</dbReference>
<keyword evidence="1" id="KW-0732">Signal</keyword>
<evidence type="ECO:0000259" key="2">
    <source>
        <dbReference type="PROSITE" id="PS51465"/>
    </source>
</evidence>
<dbReference type="Pfam" id="PF00050">
    <property type="entry name" value="Kazal_1"/>
    <property type="match status" value="1"/>
</dbReference>
<name>A0A0M3HU26_ASCLU</name>
<sequence length="119" mass="13175">MHCCILGVVICATATQLASCDESPTPVNCNCDRHFKPICASDGYTYNNLCQMICQRQINPGELLSGTLVMSSQFMLQNDVHWGRMNPYLRAAVQLVEEVFLGVYTAIAKQCDVLKIIAD</sequence>
<feature type="chain" id="PRO_5005656676" evidence="1">
    <location>
        <begin position="21"/>
        <end position="119"/>
    </location>
</feature>
<evidence type="ECO:0000313" key="3">
    <source>
        <dbReference type="Proteomes" id="UP000036681"/>
    </source>
</evidence>
<dbReference type="WBParaSite" id="ALUE_0000624301-mRNA-1">
    <property type="protein sequence ID" value="ALUE_0000624301-mRNA-1"/>
    <property type="gene ID" value="ALUE_0000624301"/>
</dbReference>
<dbReference type="SUPFAM" id="SSF100895">
    <property type="entry name" value="Kazal-type serine protease inhibitors"/>
    <property type="match status" value="1"/>
</dbReference>